<feature type="region of interest" description="Disordered" evidence="1">
    <location>
        <begin position="1"/>
        <end position="23"/>
    </location>
</feature>
<dbReference type="EMBL" id="KZ668335">
    <property type="protein sequence ID" value="PPR88247.1"/>
    <property type="molecule type" value="Genomic_DNA"/>
</dbReference>
<feature type="compositionally biased region" description="Basic residues" evidence="1">
    <location>
        <begin position="1"/>
        <end position="10"/>
    </location>
</feature>
<gene>
    <name evidence="2" type="ORF">GOBAR_AA32445</name>
</gene>
<organism evidence="2 3">
    <name type="scientific">Gossypium barbadense</name>
    <name type="common">Sea Island cotton</name>
    <name type="synonym">Hibiscus barbadensis</name>
    <dbReference type="NCBI Taxonomy" id="3634"/>
    <lineage>
        <taxon>Eukaryota</taxon>
        <taxon>Viridiplantae</taxon>
        <taxon>Streptophyta</taxon>
        <taxon>Embryophyta</taxon>
        <taxon>Tracheophyta</taxon>
        <taxon>Spermatophyta</taxon>
        <taxon>Magnoliopsida</taxon>
        <taxon>eudicotyledons</taxon>
        <taxon>Gunneridae</taxon>
        <taxon>Pentapetalae</taxon>
        <taxon>rosids</taxon>
        <taxon>malvids</taxon>
        <taxon>Malvales</taxon>
        <taxon>Malvaceae</taxon>
        <taxon>Malvoideae</taxon>
        <taxon>Gossypium</taxon>
    </lineage>
</organism>
<evidence type="ECO:0000313" key="2">
    <source>
        <dbReference type="EMBL" id="PPR88247.1"/>
    </source>
</evidence>
<reference evidence="2 3" key="1">
    <citation type="submission" date="2015-01" db="EMBL/GenBank/DDBJ databases">
        <title>Genome of allotetraploid Gossypium barbadense reveals genomic plasticity and fiber elongation in cotton evolution.</title>
        <authorList>
            <person name="Chen X."/>
            <person name="Liu X."/>
            <person name="Zhao B."/>
            <person name="Zheng H."/>
            <person name="Hu Y."/>
            <person name="Lu G."/>
            <person name="Yang C."/>
            <person name="Chen J."/>
            <person name="Shan C."/>
            <person name="Zhang L."/>
            <person name="Zhou Y."/>
            <person name="Wang L."/>
            <person name="Guo W."/>
            <person name="Bai Y."/>
            <person name="Ruan J."/>
            <person name="Shangguan X."/>
            <person name="Mao Y."/>
            <person name="Jiang J."/>
            <person name="Zhu Y."/>
            <person name="Lei J."/>
            <person name="Kang H."/>
            <person name="Chen S."/>
            <person name="He X."/>
            <person name="Wang R."/>
            <person name="Wang Y."/>
            <person name="Chen J."/>
            <person name="Wang L."/>
            <person name="Yu S."/>
            <person name="Wang B."/>
            <person name="Wei J."/>
            <person name="Song S."/>
            <person name="Lu X."/>
            <person name="Gao Z."/>
            <person name="Gu W."/>
            <person name="Deng X."/>
            <person name="Ma D."/>
            <person name="Wang S."/>
            <person name="Liang W."/>
            <person name="Fang L."/>
            <person name="Cai C."/>
            <person name="Zhu X."/>
            <person name="Zhou B."/>
            <person name="Zhang Y."/>
            <person name="Chen Z."/>
            <person name="Xu S."/>
            <person name="Zhu R."/>
            <person name="Wang S."/>
            <person name="Zhang T."/>
            <person name="Zhao G."/>
        </authorList>
    </citation>
    <scope>NUCLEOTIDE SEQUENCE [LARGE SCALE GENOMIC DNA]</scope>
    <source>
        <strain evidence="3">cv. Xinhai21</strain>
        <tissue evidence="2">Leaf</tissue>
    </source>
</reference>
<name>A0A2P5WB07_GOSBA</name>
<sequence length="68" mass="7582">MTPRKNKRIPTKNMVSGKEKGADIDEGAEMVESLLENLAGKLPFSCGSYDEAASHWIISPSHSWFHHI</sequence>
<evidence type="ECO:0000256" key="1">
    <source>
        <dbReference type="SAM" id="MobiDB-lite"/>
    </source>
</evidence>
<dbReference type="AlphaFoldDB" id="A0A2P5WB07"/>
<proteinExistence type="predicted"/>
<evidence type="ECO:0000313" key="3">
    <source>
        <dbReference type="Proteomes" id="UP000239757"/>
    </source>
</evidence>
<accession>A0A2P5WB07</accession>
<protein>
    <submittedName>
        <fullName evidence="2">Uncharacterized protein</fullName>
    </submittedName>
</protein>
<dbReference type="Proteomes" id="UP000239757">
    <property type="component" value="Unassembled WGS sequence"/>
</dbReference>